<keyword evidence="5 8" id="KW-0067">ATP-binding</keyword>
<evidence type="ECO:0000256" key="4">
    <source>
        <dbReference type="ARBA" id="ARBA00022741"/>
    </source>
</evidence>
<dbReference type="InterPro" id="IPR047641">
    <property type="entry name" value="ABC_transpr_MalK/UgpC-like"/>
</dbReference>
<dbReference type="Gene3D" id="3.40.50.300">
    <property type="entry name" value="P-loop containing nucleotide triphosphate hydrolases"/>
    <property type="match status" value="1"/>
</dbReference>
<dbReference type="RefSeq" id="WP_338273368.1">
    <property type="nucleotide sequence ID" value="NZ_AP027266.1"/>
</dbReference>
<keyword evidence="6" id="KW-0472">Membrane</keyword>
<dbReference type="Proteomes" id="UP001337723">
    <property type="component" value="Chromosome"/>
</dbReference>
<dbReference type="InterPro" id="IPR013611">
    <property type="entry name" value="Transp-assoc_OB_typ2"/>
</dbReference>
<keyword evidence="3" id="KW-1003">Cell membrane</keyword>
<dbReference type="PROSITE" id="PS50893">
    <property type="entry name" value="ABC_TRANSPORTER_2"/>
    <property type="match status" value="1"/>
</dbReference>
<protein>
    <submittedName>
        <fullName evidence="8">ABC transporter ATP-binding protein</fullName>
    </submittedName>
</protein>
<evidence type="ECO:0000256" key="6">
    <source>
        <dbReference type="ARBA" id="ARBA00023136"/>
    </source>
</evidence>
<feature type="domain" description="ABC transporter" evidence="7">
    <location>
        <begin position="4"/>
        <end position="241"/>
    </location>
</feature>
<dbReference type="InterPro" id="IPR003439">
    <property type="entry name" value="ABC_transporter-like_ATP-bd"/>
</dbReference>
<evidence type="ECO:0000256" key="5">
    <source>
        <dbReference type="ARBA" id="ARBA00022840"/>
    </source>
</evidence>
<dbReference type="KEGG" id="rmai:MACH21_00700"/>
<comment type="similarity">
    <text evidence="1">Belongs to the ABC transporter superfamily.</text>
</comment>
<dbReference type="GO" id="GO:0016887">
    <property type="term" value="F:ATP hydrolysis activity"/>
    <property type="evidence" value="ECO:0007669"/>
    <property type="project" value="InterPro"/>
</dbReference>
<accession>A0AA48KIL2</accession>
<dbReference type="Pfam" id="PF00005">
    <property type="entry name" value="ABC_tran"/>
    <property type="match status" value="1"/>
</dbReference>
<dbReference type="GO" id="GO:0055052">
    <property type="term" value="C:ATP-binding cassette (ABC) transporter complex, substrate-binding subunit-containing"/>
    <property type="evidence" value="ECO:0007669"/>
    <property type="project" value="TreeGrafter"/>
</dbReference>
<dbReference type="GO" id="GO:0015408">
    <property type="term" value="F:ABC-type ferric iron transporter activity"/>
    <property type="evidence" value="ECO:0007669"/>
    <property type="project" value="InterPro"/>
</dbReference>
<name>A0AA48KIL2_9RHOB</name>
<dbReference type="InterPro" id="IPR027417">
    <property type="entry name" value="P-loop_NTPase"/>
</dbReference>
<keyword evidence="4" id="KW-0547">Nucleotide-binding</keyword>
<dbReference type="PANTHER" id="PTHR43875:SF14">
    <property type="entry name" value="ABC TRANSPORTER ATP-BINDING PROTEIN"/>
    <property type="match status" value="1"/>
</dbReference>
<gene>
    <name evidence="8" type="ORF">MACH21_00700</name>
</gene>
<evidence type="ECO:0000256" key="2">
    <source>
        <dbReference type="ARBA" id="ARBA00022448"/>
    </source>
</evidence>
<dbReference type="AlphaFoldDB" id="A0AA48KIL2"/>
<dbReference type="SUPFAM" id="SSF52540">
    <property type="entry name" value="P-loop containing nucleoside triphosphate hydrolases"/>
    <property type="match status" value="1"/>
</dbReference>
<keyword evidence="9" id="KW-1185">Reference proteome</keyword>
<dbReference type="Gene3D" id="2.40.50.100">
    <property type="match status" value="1"/>
</dbReference>
<proteinExistence type="inferred from homology"/>
<dbReference type="InterPro" id="IPR015853">
    <property type="entry name" value="ABC_transpr_FbpC"/>
</dbReference>
<evidence type="ECO:0000259" key="7">
    <source>
        <dbReference type="PROSITE" id="PS50893"/>
    </source>
</evidence>
<dbReference type="SMART" id="SM00382">
    <property type="entry name" value="AAA"/>
    <property type="match status" value="1"/>
</dbReference>
<evidence type="ECO:0000256" key="1">
    <source>
        <dbReference type="ARBA" id="ARBA00005417"/>
    </source>
</evidence>
<dbReference type="Gene3D" id="2.40.50.140">
    <property type="entry name" value="Nucleic acid-binding proteins"/>
    <property type="match status" value="1"/>
</dbReference>
<dbReference type="CDD" id="cd03259">
    <property type="entry name" value="ABC_Carb_Solutes_like"/>
    <property type="match status" value="1"/>
</dbReference>
<reference evidence="8 9" key="1">
    <citation type="submission" date="2023-01" db="EMBL/GenBank/DDBJ databases">
        <title>Complete genome sequence of Roseicyclus marinus strain Dej080120_10.</title>
        <authorList>
            <person name="Ueki S."/>
            <person name="Maruyama F."/>
        </authorList>
    </citation>
    <scope>NUCLEOTIDE SEQUENCE [LARGE SCALE GENOMIC DNA]</scope>
    <source>
        <strain evidence="8 9">Dej080120_10</strain>
    </source>
</reference>
<dbReference type="GO" id="GO:0005524">
    <property type="term" value="F:ATP binding"/>
    <property type="evidence" value="ECO:0007669"/>
    <property type="project" value="UniProtKB-KW"/>
</dbReference>
<dbReference type="InterPro" id="IPR003593">
    <property type="entry name" value="AAA+_ATPase"/>
</dbReference>
<sequence>MSEIRLQQLGHSYRPNPTKEEDFALKPVDLTWADGKTYALLGPSGCGKTTMLNIISGLLKPSHGRLWFDGQDVTGKSTSERNIAQVFQFPVIYATKTVGQNLAFPLECRNWDTAAVNRRVAEIADLLELRDMLSMPALKLSADQKQLISLGRGLVRPDVSAILLDEPLTVIDPQLKFALRRKLREINRATGVTMILVTHDQAEAMSFADEIVVMRDGRVQQFGEPAILFERPANEFVGYFIGSPPMNMLALAVRDGGLVCPALECPVPGILRQSSGTLRLGLRAERIQLIDPRPDTPRATVVEAEILGVEAVITLRTETEEPLRVKTRHYRSIREGDVVGLAVDPVDMLVYSDGDLLGAN</sequence>
<organism evidence="8 9">
    <name type="scientific">Roseicyclus marinus</name>
    <dbReference type="NCBI Taxonomy" id="2161673"/>
    <lineage>
        <taxon>Bacteria</taxon>
        <taxon>Pseudomonadati</taxon>
        <taxon>Pseudomonadota</taxon>
        <taxon>Alphaproteobacteria</taxon>
        <taxon>Rhodobacterales</taxon>
        <taxon>Roseobacteraceae</taxon>
        <taxon>Roseicyclus</taxon>
    </lineage>
</organism>
<keyword evidence="2" id="KW-0813">Transport</keyword>
<dbReference type="Pfam" id="PF08402">
    <property type="entry name" value="TOBE_2"/>
    <property type="match status" value="1"/>
</dbReference>
<dbReference type="InterPro" id="IPR012340">
    <property type="entry name" value="NA-bd_OB-fold"/>
</dbReference>
<evidence type="ECO:0000256" key="3">
    <source>
        <dbReference type="ARBA" id="ARBA00022475"/>
    </source>
</evidence>
<dbReference type="InterPro" id="IPR008995">
    <property type="entry name" value="Mo/tungstate-bd_C_term_dom"/>
</dbReference>
<evidence type="ECO:0000313" key="8">
    <source>
        <dbReference type="EMBL" id="BDW83893.1"/>
    </source>
</evidence>
<evidence type="ECO:0000313" key="9">
    <source>
        <dbReference type="Proteomes" id="UP001337723"/>
    </source>
</evidence>
<dbReference type="SUPFAM" id="SSF50331">
    <property type="entry name" value="MOP-like"/>
    <property type="match status" value="1"/>
</dbReference>
<dbReference type="PANTHER" id="PTHR43875">
    <property type="entry name" value="MALTODEXTRIN IMPORT ATP-BINDING PROTEIN MSMX"/>
    <property type="match status" value="1"/>
</dbReference>
<dbReference type="EMBL" id="AP027266">
    <property type="protein sequence ID" value="BDW83893.1"/>
    <property type="molecule type" value="Genomic_DNA"/>
</dbReference>